<proteinExistence type="predicted"/>
<sequence length="31" mass="3229">MNTSQPMPGPFGVAFRYSGVVILLAAYGGQV</sequence>
<accession>K6GBT1</accession>
<dbReference type="AlphaFoldDB" id="K6GBT1"/>
<organism evidence="1 2">
    <name type="scientific">Solidesulfovibrio magneticus str. Maddingley MBC34</name>
    <dbReference type="NCBI Taxonomy" id="1206767"/>
    <lineage>
        <taxon>Bacteria</taxon>
        <taxon>Pseudomonadati</taxon>
        <taxon>Thermodesulfobacteriota</taxon>
        <taxon>Desulfovibrionia</taxon>
        <taxon>Desulfovibrionales</taxon>
        <taxon>Desulfovibrionaceae</taxon>
        <taxon>Solidesulfovibrio</taxon>
    </lineage>
</organism>
<evidence type="ECO:0000313" key="1">
    <source>
        <dbReference type="EMBL" id="EKO38534.1"/>
    </source>
</evidence>
<name>K6GBT1_9BACT</name>
<evidence type="ECO:0000313" key="2">
    <source>
        <dbReference type="Proteomes" id="UP000006272"/>
    </source>
</evidence>
<dbReference type="Proteomes" id="UP000006272">
    <property type="component" value="Unassembled WGS sequence"/>
</dbReference>
<protein>
    <submittedName>
        <fullName evidence="1">Uncharacterized protein</fullName>
    </submittedName>
</protein>
<dbReference type="PATRIC" id="fig|1206767.3.peg.2706"/>
<comment type="caution">
    <text evidence="1">The sequence shown here is derived from an EMBL/GenBank/DDBJ whole genome shotgun (WGS) entry which is preliminary data.</text>
</comment>
<dbReference type="EMBL" id="ALAO01000238">
    <property type="protein sequence ID" value="EKO38534.1"/>
    <property type="molecule type" value="Genomic_DNA"/>
</dbReference>
<reference evidence="1 2" key="1">
    <citation type="submission" date="2012-07" db="EMBL/GenBank/DDBJ databases">
        <title>Draft genome sequence of Desulfovibrio magneticus str. Maddingley MBC34 obtained from a metagenomic sequence of a methanogenic enrichment isolated from coal-seam formation water in Victoria, Australia.</title>
        <authorList>
            <person name="Greenfield P."/>
            <person name="Hendry P."/>
            <person name="Li D."/>
            <person name="Rosewarne C.P."/>
            <person name="Tran-Dinh N."/>
            <person name="Elbourne L.D.H."/>
            <person name="Paulsen I.T."/>
            <person name="Midgley D.J."/>
        </authorList>
    </citation>
    <scope>NUCLEOTIDE SEQUENCE [LARGE SCALE GENOMIC DNA]</scope>
    <source>
        <strain evidence="2">Maddingley MBC34</strain>
    </source>
</reference>
<gene>
    <name evidence="1" type="ORF">B193_2764</name>
</gene>